<reference evidence="2" key="1">
    <citation type="journal article" date="2021" name="Proc. Natl. Acad. Sci. U.S.A.">
        <title>A Catalog of Tens of Thousands of Viruses from Human Metagenomes Reveals Hidden Associations with Chronic Diseases.</title>
        <authorList>
            <person name="Tisza M.J."/>
            <person name="Buck C.B."/>
        </authorList>
    </citation>
    <scope>NUCLEOTIDE SEQUENCE</scope>
    <source>
        <strain evidence="2">CtmpG14</strain>
    </source>
</reference>
<keyword evidence="1" id="KW-0812">Transmembrane</keyword>
<evidence type="ECO:0000313" key="2">
    <source>
        <dbReference type="EMBL" id="DAE04147.1"/>
    </source>
</evidence>
<organism evidence="2">
    <name type="scientific">Siphoviridae sp. ctmpG14</name>
    <dbReference type="NCBI Taxonomy" id="2825654"/>
    <lineage>
        <taxon>Viruses</taxon>
        <taxon>Duplodnaviria</taxon>
        <taxon>Heunggongvirae</taxon>
        <taxon>Uroviricota</taxon>
        <taxon>Caudoviricetes</taxon>
    </lineage>
</organism>
<name>A0A8S5PCI1_9CAUD</name>
<protein>
    <submittedName>
        <fullName evidence="2">Uncharacterized protein</fullName>
    </submittedName>
</protein>
<keyword evidence="1" id="KW-0472">Membrane</keyword>
<feature type="transmembrane region" description="Helical" evidence="1">
    <location>
        <begin position="37"/>
        <end position="56"/>
    </location>
</feature>
<evidence type="ECO:0000256" key="1">
    <source>
        <dbReference type="SAM" id="Phobius"/>
    </source>
</evidence>
<keyword evidence="1" id="KW-1133">Transmembrane helix</keyword>
<dbReference type="EMBL" id="BK015384">
    <property type="protein sequence ID" value="DAE04147.1"/>
    <property type="molecule type" value="Genomic_DNA"/>
</dbReference>
<accession>A0A8S5PCI1</accession>
<feature type="transmembrane region" description="Helical" evidence="1">
    <location>
        <begin position="6"/>
        <end position="25"/>
    </location>
</feature>
<sequence>MKRCLVFFELFIDFIVKVGGIYAFFSAMKIIRDNQPISAILIFLLVIIWVLIKLFFLKNHETIS</sequence>
<proteinExistence type="predicted"/>